<protein>
    <submittedName>
        <fullName evidence="4">SAF domain-containing protein</fullName>
    </submittedName>
</protein>
<evidence type="ECO:0000256" key="2">
    <source>
        <dbReference type="SAM" id="Phobius"/>
    </source>
</evidence>
<dbReference type="SMART" id="SM00858">
    <property type="entry name" value="SAF"/>
    <property type="match status" value="1"/>
</dbReference>
<sequence>MDNRTYPTPGAGAPAGTAVSAAAPDQPGDGDGRRRGRAAPHTPGRAMGARRRRPAVLAMAVALIAAGGLGGAALYNSTGQRVAVLALARDVPWGQVITEDDLVTARIAGDPALKPLSAQDRGRVIGLRAATDLKRGAMLTGADVAQALTVQPGQIVVGVSAKRTQLPAGRLQAGMQIVVVSTPDNGRADSLPATVITVGRVDTDGSQVVDVAVGAADGPRLAQWVQSGRIQVLLAPRAAAGAPGAGAPAASGAPTGAPSAAPSGAPTGASAGAPSGAPTAGAAPAGTGSAPPAGTGGA</sequence>
<evidence type="ECO:0000256" key="1">
    <source>
        <dbReference type="SAM" id="MobiDB-lite"/>
    </source>
</evidence>
<feature type="transmembrane region" description="Helical" evidence="2">
    <location>
        <begin position="55"/>
        <end position="75"/>
    </location>
</feature>
<keyword evidence="2" id="KW-1133">Transmembrane helix</keyword>
<feature type="compositionally biased region" description="Low complexity" evidence="1">
    <location>
        <begin position="1"/>
        <end position="27"/>
    </location>
</feature>
<reference evidence="4" key="1">
    <citation type="submission" date="2024-07" db="EMBL/GenBank/DDBJ databases">
        <authorList>
            <person name="Yu S.T."/>
        </authorList>
    </citation>
    <scope>NUCLEOTIDE SEQUENCE</scope>
    <source>
        <strain evidence="4">Y1</strain>
    </source>
</reference>
<dbReference type="InterPro" id="IPR013974">
    <property type="entry name" value="SAF"/>
</dbReference>
<accession>A0AB39TET4</accession>
<organism evidence="4">
    <name type="scientific">Streptomyces sp. Y1</name>
    <dbReference type="NCBI Taxonomy" id="3238634"/>
    <lineage>
        <taxon>Bacteria</taxon>
        <taxon>Bacillati</taxon>
        <taxon>Actinomycetota</taxon>
        <taxon>Actinomycetes</taxon>
        <taxon>Kitasatosporales</taxon>
        <taxon>Streptomycetaceae</taxon>
        <taxon>Streptomyces</taxon>
    </lineage>
</organism>
<keyword evidence="2" id="KW-0812">Transmembrane</keyword>
<dbReference type="RefSeq" id="WP_369182545.1">
    <property type="nucleotide sequence ID" value="NZ_CP163445.1"/>
</dbReference>
<proteinExistence type="predicted"/>
<evidence type="ECO:0000259" key="3">
    <source>
        <dbReference type="SMART" id="SM00858"/>
    </source>
</evidence>
<dbReference type="AlphaFoldDB" id="A0AB39TET4"/>
<feature type="region of interest" description="Disordered" evidence="1">
    <location>
        <begin position="241"/>
        <end position="298"/>
    </location>
</feature>
<keyword evidence="2" id="KW-0472">Membrane</keyword>
<evidence type="ECO:0000313" key="4">
    <source>
        <dbReference type="EMBL" id="XDQ77921.1"/>
    </source>
</evidence>
<feature type="domain" description="SAF" evidence="3">
    <location>
        <begin position="82"/>
        <end position="145"/>
    </location>
</feature>
<feature type="region of interest" description="Disordered" evidence="1">
    <location>
        <begin position="1"/>
        <end position="51"/>
    </location>
</feature>
<name>A0AB39TET4_9ACTN</name>
<dbReference type="EMBL" id="CP163445">
    <property type="protein sequence ID" value="XDQ77921.1"/>
    <property type="molecule type" value="Genomic_DNA"/>
</dbReference>
<gene>
    <name evidence="4" type="ORF">AB2U05_05260</name>
</gene>
<dbReference type="Pfam" id="PF08666">
    <property type="entry name" value="SAF"/>
    <property type="match status" value="1"/>
</dbReference>